<comment type="caution">
    <text evidence="1">The sequence shown here is derived from an EMBL/GenBank/DDBJ whole genome shotgun (WGS) entry which is preliminary data.</text>
</comment>
<dbReference type="EMBL" id="JAIVGD010000028">
    <property type="protein sequence ID" value="KAH0738682.1"/>
    <property type="molecule type" value="Genomic_DNA"/>
</dbReference>
<reference evidence="1 2" key="1">
    <citation type="journal article" date="2021" name="bioRxiv">
        <title>Chromosome-scale and haplotype-resolved genome assembly of a tetraploid potato cultivar.</title>
        <authorList>
            <person name="Sun H."/>
            <person name="Jiao W.-B."/>
            <person name="Krause K."/>
            <person name="Campoy J.A."/>
            <person name="Goel M."/>
            <person name="Folz-Donahue K."/>
            <person name="Kukat C."/>
            <person name="Huettel B."/>
            <person name="Schneeberger K."/>
        </authorList>
    </citation>
    <scope>NUCLEOTIDE SEQUENCE [LARGE SCALE GENOMIC DNA]</scope>
    <source>
        <strain evidence="1">SolTubOtavaFocal</strain>
        <tissue evidence="1">Leaves</tissue>
    </source>
</reference>
<proteinExistence type="predicted"/>
<dbReference type="Proteomes" id="UP000826656">
    <property type="component" value="Unassembled WGS sequence"/>
</dbReference>
<gene>
    <name evidence="1" type="ORF">KY290_037387</name>
</gene>
<evidence type="ECO:0000313" key="2">
    <source>
        <dbReference type="Proteomes" id="UP000826656"/>
    </source>
</evidence>
<name>A0ABQ7TVE0_SOLTU</name>
<keyword evidence="2" id="KW-1185">Reference proteome</keyword>
<protein>
    <submittedName>
        <fullName evidence="1">Uncharacterized protein</fullName>
    </submittedName>
</protein>
<evidence type="ECO:0000313" key="1">
    <source>
        <dbReference type="EMBL" id="KAH0738682.1"/>
    </source>
</evidence>
<sequence>MATDFAWVSCKIPAGSISYRFWNILLSYLPTNLNAYLSWCPGNSNCKCVKLYSFLNKNL</sequence>
<organism evidence="1 2">
    <name type="scientific">Solanum tuberosum</name>
    <name type="common">Potato</name>
    <dbReference type="NCBI Taxonomy" id="4113"/>
    <lineage>
        <taxon>Eukaryota</taxon>
        <taxon>Viridiplantae</taxon>
        <taxon>Streptophyta</taxon>
        <taxon>Embryophyta</taxon>
        <taxon>Tracheophyta</taxon>
        <taxon>Spermatophyta</taxon>
        <taxon>Magnoliopsida</taxon>
        <taxon>eudicotyledons</taxon>
        <taxon>Gunneridae</taxon>
        <taxon>Pentapetalae</taxon>
        <taxon>asterids</taxon>
        <taxon>lamiids</taxon>
        <taxon>Solanales</taxon>
        <taxon>Solanaceae</taxon>
        <taxon>Solanoideae</taxon>
        <taxon>Solaneae</taxon>
        <taxon>Solanum</taxon>
    </lineage>
</organism>
<accession>A0ABQ7TVE0</accession>